<dbReference type="InterPro" id="IPR004089">
    <property type="entry name" value="MCPsignal_dom"/>
</dbReference>
<evidence type="ECO:0000313" key="7">
    <source>
        <dbReference type="EMBL" id="KZN63936.1"/>
    </source>
</evidence>
<dbReference type="Gene3D" id="6.10.340.10">
    <property type="match status" value="1"/>
</dbReference>
<dbReference type="PROSITE" id="PS51753">
    <property type="entry name" value="HBM"/>
    <property type="match status" value="1"/>
</dbReference>
<keyword evidence="1" id="KW-0145">Chemotaxis</keyword>
<evidence type="ECO:0000259" key="5">
    <source>
        <dbReference type="PROSITE" id="PS50111"/>
    </source>
</evidence>
<keyword evidence="4" id="KW-0472">Membrane</keyword>
<protein>
    <recommendedName>
        <fullName evidence="9">Methyl-accepting chemotaxis protein</fullName>
    </recommendedName>
</protein>
<dbReference type="SMART" id="SM00283">
    <property type="entry name" value="MA"/>
    <property type="match status" value="1"/>
</dbReference>
<keyword evidence="4" id="KW-1133">Transmembrane helix</keyword>
<organism evidence="7 8">
    <name type="scientific">Pseudoalteromonas luteoviolacea S4060-1</name>
    <dbReference type="NCBI Taxonomy" id="1365257"/>
    <lineage>
        <taxon>Bacteria</taxon>
        <taxon>Pseudomonadati</taxon>
        <taxon>Pseudomonadota</taxon>
        <taxon>Gammaproteobacteria</taxon>
        <taxon>Alteromonadales</taxon>
        <taxon>Pseudoalteromonadaceae</taxon>
        <taxon>Pseudoalteromonas</taxon>
    </lineage>
</organism>
<dbReference type="PATRIC" id="fig|1365257.3.peg.3541"/>
<evidence type="ECO:0000256" key="3">
    <source>
        <dbReference type="PROSITE-ProRule" id="PRU00284"/>
    </source>
</evidence>
<keyword evidence="3" id="KW-0807">Transducer</keyword>
<sequence>MFAELKISSRLGAGFFVLLLLFSCAVLVSIQALNTAAEGFRDYRSLARNTNNAGRVQANLLSLRIAALHYINNGKAEALREELSRMAALKELLQSAHKDAISEEQVSTFNDVEQLADQYASVFEQVADKIAQRNVLVHDKLNVIGPRMEQDLSQILLSARRDNNMEAAFFAATALRSLLIARLHVVKFLDTNLVEEVERVHTEYALFRDNLRKLGVLIQEQNRHSDYVNLLRLAPKYIKHFNELAFVIDSRNQLKREQLDVIGQQAAHQIEALKLSIKDLQDQMGPVLQQDNRNSQKLVVTVSVISFVVAIMLAVLISKSITVPINDAVAIANSLAAGNLVMGKRIHGDSETSRLLRALQGMSKQFATVIKEVKQSSSSLEKVSVLVIRIAKEMAMSAVQQEKSVSNTKSAALKMGESIKANSEFALATDSVAINTTKEAEDGGGKVKQTIGAMKTIAQQIKIIDEIAYQTNLLALNATIEASRAGVHGKGFTVVASEVRKLSERCQQASERIGETASESVNLAEVAGRQLETIIPAANKTSCLVQNMMDISKQQLEGLKQINETVEAVDTATLRNTQASNSLTRSVQDIVKVSQNLQASASFFKL</sequence>
<accession>A0A167L7E3</accession>
<feature type="domain" description="Methyl-accepting transducer" evidence="5">
    <location>
        <begin position="352"/>
        <end position="591"/>
    </location>
</feature>
<evidence type="ECO:0000256" key="1">
    <source>
        <dbReference type="ARBA" id="ARBA00022500"/>
    </source>
</evidence>
<evidence type="ECO:0008006" key="9">
    <source>
        <dbReference type="Google" id="ProtNLM"/>
    </source>
</evidence>
<evidence type="ECO:0000259" key="6">
    <source>
        <dbReference type="PROSITE" id="PS51753"/>
    </source>
</evidence>
<dbReference type="InterPro" id="IPR032255">
    <property type="entry name" value="HBM"/>
</dbReference>
<comment type="caution">
    <text evidence="7">The sequence shown here is derived from an EMBL/GenBank/DDBJ whole genome shotgun (WGS) entry which is preliminary data.</text>
</comment>
<dbReference type="SMART" id="SM01358">
    <property type="entry name" value="HBM"/>
    <property type="match status" value="1"/>
</dbReference>
<dbReference type="PROSITE" id="PS51257">
    <property type="entry name" value="PROKAR_LIPOPROTEIN"/>
    <property type="match status" value="1"/>
</dbReference>
<feature type="transmembrane region" description="Helical" evidence="4">
    <location>
        <begin position="298"/>
        <end position="317"/>
    </location>
</feature>
<feature type="domain" description="HBM" evidence="6">
    <location>
        <begin position="45"/>
        <end position="285"/>
    </location>
</feature>
<dbReference type="Proteomes" id="UP000076661">
    <property type="component" value="Unassembled WGS sequence"/>
</dbReference>
<reference evidence="7 8" key="1">
    <citation type="submission" date="2013-07" db="EMBL/GenBank/DDBJ databases">
        <title>Comparative Genomic and Metabolomic Analysis of Twelve Strains of Pseudoalteromonas luteoviolacea.</title>
        <authorList>
            <person name="Vynne N.G."/>
            <person name="Mansson M."/>
            <person name="Gram L."/>
        </authorList>
    </citation>
    <scope>NUCLEOTIDE SEQUENCE [LARGE SCALE GENOMIC DNA]</scope>
    <source>
        <strain evidence="7 8">S4060-1</strain>
    </source>
</reference>
<gene>
    <name evidence="7" type="ORF">N478_23600</name>
</gene>
<proteinExistence type="inferred from homology"/>
<name>A0A167L7E3_9GAMM</name>
<dbReference type="GO" id="GO:0006935">
    <property type="term" value="P:chemotaxis"/>
    <property type="evidence" value="ECO:0007669"/>
    <property type="project" value="UniProtKB-KW"/>
</dbReference>
<dbReference type="SUPFAM" id="SSF58104">
    <property type="entry name" value="Methyl-accepting chemotaxis protein (MCP) signaling domain"/>
    <property type="match status" value="1"/>
</dbReference>
<dbReference type="PROSITE" id="PS50111">
    <property type="entry name" value="CHEMOTAXIS_TRANSDUC_2"/>
    <property type="match status" value="1"/>
</dbReference>
<evidence type="ECO:0000256" key="4">
    <source>
        <dbReference type="SAM" id="Phobius"/>
    </source>
</evidence>
<dbReference type="PANTHER" id="PTHR43531:SF11">
    <property type="entry name" value="METHYL-ACCEPTING CHEMOTAXIS PROTEIN 3"/>
    <property type="match status" value="1"/>
</dbReference>
<evidence type="ECO:0000256" key="2">
    <source>
        <dbReference type="ARBA" id="ARBA00029447"/>
    </source>
</evidence>
<dbReference type="Pfam" id="PF00015">
    <property type="entry name" value="MCPsignal"/>
    <property type="match status" value="1"/>
</dbReference>
<comment type="similarity">
    <text evidence="2">Belongs to the methyl-accepting chemotaxis (MCP) protein family.</text>
</comment>
<evidence type="ECO:0000313" key="8">
    <source>
        <dbReference type="Proteomes" id="UP000076661"/>
    </source>
</evidence>
<dbReference type="EMBL" id="AUXX01000031">
    <property type="protein sequence ID" value="KZN63936.1"/>
    <property type="molecule type" value="Genomic_DNA"/>
</dbReference>
<dbReference type="Gene3D" id="1.10.287.950">
    <property type="entry name" value="Methyl-accepting chemotaxis protein"/>
    <property type="match status" value="1"/>
</dbReference>
<dbReference type="GO" id="GO:0004888">
    <property type="term" value="F:transmembrane signaling receptor activity"/>
    <property type="evidence" value="ECO:0007669"/>
    <property type="project" value="TreeGrafter"/>
</dbReference>
<dbReference type="RefSeq" id="WP_063381965.1">
    <property type="nucleotide sequence ID" value="NZ_AUXX01000031.1"/>
</dbReference>
<dbReference type="GO" id="GO:0007165">
    <property type="term" value="P:signal transduction"/>
    <property type="evidence" value="ECO:0007669"/>
    <property type="project" value="UniProtKB-KW"/>
</dbReference>
<keyword evidence="4" id="KW-0812">Transmembrane</keyword>
<dbReference type="InterPro" id="IPR051310">
    <property type="entry name" value="MCP_chemotaxis"/>
</dbReference>
<dbReference type="AlphaFoldDB" id="A0A167L7E3"/>
<dbReference type="GO" id="GO:0005886">
    <property type="term" value="C:plasma membrane"/>
    <property type="evidence" value="ECO:0007669"/>
    <property type="project" value="TreeGrafter"/>
</dbReference>
<dbReference type="PANTHER" id="PTHR43531">
    <property type="entry name" value="PROTEIN ICFG"/>
    <property type="match status" value="1"/>
</dbReference>